<comment type="miscellaneous">
    <text evidence="6">The active site is a conserved redox-active cysteine residue, the peroxidatic cysteine (C(P)), which makes the nucleophilic attack on the peroxide substrate. The peroxide oxidizes the C(P)-SH to cysteine sulfenic acid (C(P)-SOH), which then reacts with another cysteine residue, the resolving cysteine (C(R)), to form a disulfide bridge. The disulfide is subsequently reduced by an appropriate electron donor to complete the catalytic cycle. In this atypical 2-Cys peroxiredoxin, C(R) is present in the same subunit to form an intramolecular disulfide. The disulfide is subsequently reduced by thioredoxin.</text>
</comment>
<evidence type="ECO:0000256" key="4">
    <source>
        <dbReference type="ARBA" id="ARBA00023157"/>
    </source>
</evidence>
<accession>A0A1I2D4F9</accession>
<dbReference type="PROSITE" id="PS51352">
    <property type="entry name" value="THIOREDOXIN_2"/>
    <property type="match status" value="1"/>
</dbReference>
<dbReference type="EMBL" id="FONW01000001">
    <property type="protein sequence ID" value="SFE75389.1"/>
    <property type="molecule type" value="Genomic_DNA"/>
</dbReference>
<dbReference type="Proteomes" id="UP000198964">
    <property type="component" value="Unassembled WGS sequence"/>
</dbReference>
<feature type="active site" description="Cysteine sulfenic acid (-SOH) intermediate" evidence="6">
    <location>
        <position position="64"/>
    </location>
</feature>
<dbReference type="InterPro" id="IPR013766">
    <property type="entry name" value="Thioredoxin_domain"/>
</dbReference>
<evidence type="ECO:0000313" key="8">
    <source>
        <dbReference type="EMBL" id="SFE75389.1"/>
    </source>
</evidence>
<proteinExistence type="inferred from homology"/>
<dbReference type="InterPro" id="IPR002065">
    <property type="entry name" value="TPX"/>
</dbReference>
<dbReference type="GO" id="GO:0008379">
    <property type="term" value="F:thioredoxin peroxidase activity"/>
    <property type="evidence" value="ECO:0007669"/>
    <property type="project" value="UniProtKB-UniRule"/>
</dbReference>
<dbReference type="PANTHER" id="PTHR43110:SF1">
    <property type="entry name" value="THIOL PEROXIDASE"/>
    <property type="match status" value="1"/>
</dbReference>
<dbReference type="InterPro" id="IPR036249">
    <property type="entry name" value="Thioredoxin-like_sf"/>
</dbReference>
<dbReference type="PROSITE" id="PS01265">
    <property type="entry name" value="TPX"/>
    <property type="match status" value="1"/>
</dbReference>
<sequence>MKETTGKITFQGNPLTLVGEPIKVGDKAPDFVGLSAGLEPVKLSDYDGKVRVLAIYPSIDTGVCQAQNRRFNQVASDLGDAVILSISCDLPFAQGRFCAAEGLDKVVTLSDHKEVDFGTKYGYLIKELRLMARGTVVIDKEGIVRYVEYVPEVTDEPDYESALKVVEESLRA</sequence>
<organism evidence="8 9">
    <name type="scientific">Sunxiuqinia elliptica</name>
    <dbReference type="NCBI Taxonomy" id="655355"/>
    <lineage>
        <taxon>Bacteria</taxon>
        <taxon>Pseudomonadati</taxon>
        <taxon>Bacteroidota</taxon>
        <taxon>Bacteroidia</taxon>
        <taxon>Marinilabiliales</taxon>
        <taxon>Prolixibacteraceae</taxon>
        <taxon>Sunxiuqinia</taxon>
    </lineage>
</organism>
<evidence type="ECO:0000256" key="6">
    <source>
        <dbReference type="HAMAP-Rule" id="MF_00269"/>
    </source>
</evidence>
<dbReference type="InterPro" id="IPR050455">
    <property type="entry name" value="Tpx_Peroxidase_subfamily"/>
</dbReference>
<evidence type="ECO:0000313" key="9">
    <source>
        <dbReference type="Proteomes" id="UP000198964"/>
    </source>
</evidence>
<comment type="function">
    <text evidence="6">Thiol-specific peroxidase that catalyzes the reduction of hydrogen peroxide and organic hydroperoxides to water and alcohols, respectively. Plays a role in cell protection against oxidative stress by detoxifying peroxides.</text>
</comment>
<dbReference type="CDD" id="cd03014">
    <property type="entry name" value="PRX_Atyp2cys"/>
    <property type="match status" value="1"/>
</dbReference>
<dbReference type="InterPro" id="IPR013740">
    <property type="entry name" value="Redoxin"/>
</dbReference>
<dbReference type="EC" id="1.11.1.24" evidence="6"/>
<dbReference type="InterPro" id="IPR018219">
    <property type="entry name" value="Tpx_CS"/>
</dbReference>
<dbReference type="Gene3D" id="3.40.30.10">
    <property type="entry name" value="Glutaredoxin"/>
    <property type="match status" value="1"/>
</dbReference>
<evidence type="ECO:0000256" key="3">
    <source>
        <dbReference type="ARBA" id="ARBA00023002"/>
    </source>
</evidence>
<evidence type="ECO:0000256" key="2">
    <source>
        <dbReference type="ARBA" id="ARBA00022862"/>
    </source>
</evidence>
<feature type="disulfide bond" description="Redox-active" evidence="6">
    <location>
        <begin position="64"/>
        <end position="98"/>
    </location>
</feature>
<evidence type="ECO:0000256" key="5">
    <source>
        <dbReference type="ARBA" id="ARBA00023284"/>
    </source>
</evidence>
<keyword evidence="1 6" id="KW-0575">Peroxidase</keyword>
<feature type="domain" description="Thioredoxin" evidence="7">
    <location>
        <begin position="22"/>
        <end position="171"/>
    </location>
</feature>
<dbReference type="AlphaFoldDB" id="A0A1I2D4F9"/>
<keyword evidence="3 6" id="KW-0560">Oxidoreductase</keyword>
<keyword evidence="4 6" id="KW-1015">Disulfide bond</keyword>
<evidence type="ECO:0000259" key="7">
    <source>
        <dbReference type="PROSITE" id="PS51352"/>
    </source>
</evidence>
<reference evidence="8 9" key="1">
    <citation type="submission" date="2016-10" db="EMBL/GenBank/DDBJ databases">
        <authorList>
            <person name="de Groot N.N."/>
        </authorList>
    </citation>
    <scope>NUCLEOTIDE SEQUENCE [LARGE SCALE GENOMIC DNA]</scope>
    <source>
        <strain evidence="8 9">CGMCC 1.9156</strain>
    </source>
</reference>
<dbReference type="HAMAP" id="MF_00269">
    <property type="entry name" value="Tpx"/>
    <property type="match status" value="1"/>
</dbReference>
<keyword evidence="2 6" id="KW-0049">Antioxidant</keyword>
<comment type="catalytic activity">
    <reaction evidence="6">
        <text>a hydroperoxide + [thioredoxin]-dithiol = an alcohol + [thioredoxin]-disulfide + H2O</text>
        <dbReference type="Rhea" id="RHEA:62620"/>
        <dbReference type="Rhea" id="RHEA-COMP:10698"/>
        <dbReference type="Rhea" id="RHEA-COMP:10700"/>
        <dbReference type="ChEBI" id="CHEBI:15377"/>
        <dbReference type="ChEBI" id="CHEBI:29950"/>
        <dbReference type="ChEBI" id="CHEBI:30879"/>
        <dbReference type="ChEBI" id="CHEBI:35924"/>
        <dbReference type="ChEBI" id="CHEBI:50058"/>
        <dbReference type="EC" id="1.11.1.24"/>
    </reaction>
</comment>
<keyword evidence="9" id="KW-1185">Reference proteome</keyword>
<dbReference type="STRING" id="655355.SAMN05216283_101931"/>
<dbReference type="PANTHER" id="PTHR43110">
    <property type="entry name" value="THIOL PEROXIDASE"/>
    <property type="match status" value="1"/>
</dbReference>
<dbReference type="SUPFAM" id="SSF52833">
    <property type="entry name" value="Thioredoxin-like"/>
    <property type="match status" value="1"/>
</dbReference>
<dbReference type="NCBIfam" id="NF001808">
    <property type="entry name" value="PRK00522.1"/>
    <property type="match status" value="1"/>
</dbReference>
<comment type="subunit">
    <text evidence="6">Homodimer.</text>
</comment>
<gene>
    <name evidence="6" type="primary">tpx</name>
    <name evidence="8" type="ORF">SAMN05216283_101931</name>
</gene>
<name>A0A1I2D4F9_9BACT</name>
<evidence type="ECO:0000256" key="1">
    <source>
        <dbReference type="ARBA" id="ARBA00022559"/>
    </source>
</evidence>
<dbReference type="RefSeq" id="WP_093918626.1">
    <property type="nucleotide sequence ID" value="NZ_FONW01000001.1"/>
</dbReference>
<comment type="similarity">
    <text evidence="6">Belongs to the peroxiredoxin family. Tpx subfamily.</text>
</comment>
<protein>
    <recommendedName>
        <fullName evidence="6">Thiol peroxidase</fullName>
        <shortName evidence="6">Tpx</shortName>
        <ecNumber evidence="6">1.11.1.24</ecNumber>
    </recommendedName>
    <alternativeName>
        <fullName evidence="6">Peroxiredoxin tpx</fullName>
        <shortName evidence="6">Prx</shortName>
    </alternativeName>
    <alternativeName>
        <fullName evidence="6">Thioredoxin peroxidase</fullName>
    </alternativeName>
    <alternativeName>
        <fullName evidence="6">Thioredoxin-dependent peroxiredoxin</fullName>
    </alternativeName>
</protein>
<dbReference type="Pfam" id="PF08534">
    <property type="entry name" value="Redoxin"/>
    <property type="match status" value="1"/>
</dbReference>
<keyword evidence="5 6" id="KW-0676">Redox-active center</keyword>